<evidence type="ECO:0000313" key="2">
    <source>
        <dbReference type="Proteomes" id="UP000440978"/>
    </source>
</evidence>
<keyword evidence="2" id="KW-1185">Reference proteome</keyword>
<comment type="caution">
    <text evidence="1">The sequence shown here is derived from an EMBL/GenBank/DDBJ whole genome shotgun (WGS) entry which is preliminary data.</text>
</comment>
<dbReference type="OrthoDB" id="9816519at2"/>
<dbReference type="EMBL" id="WNHB01000002">
    <property type="protein sequence ID" value="MTT30786.1"/>
    <property type="molecule type" value="Genomic_DNA"/>
</dbReference>
<sequence>MCRLRQKLIHHILQKPIWSNRSDGTFIFSNPPAALVNAKARSWFKEAMNGRRYVSDPYISVLTKRNCVTLSVPIKENNQIIGVLGADITV</sequence>
<proteinExistence type="predicted"/>
<gene>
    <name evidence="1" type="ORF">GMB86_01995</name>
</gene>
<dbReference type="Pfam" id="PF22673">
    <property type="entry name" value="MCP-like_PDC_1"/>
    <property type="match status" value="1"/>
</dbReference>
<protein>
    <recommendedName>
        <fullName evidence="3">Cache domain-containing protein</fullName>
    </recommendedName>
</protein>
<dbReference type="AlphaFoldDB" id="A0A6N8CS28"/>
<evidence type="ECO:0008006" key="3">
    <source>
        <dbReference type="Google" id="ProtNLM"/>
    </source>
</evidence>
<accession>A0A6N8CS28</accession>
<dbReference type="SUPFAM" id="SSF103190">
    <property type="entry name" value="Sensory domain-like"/>
    <property type="match status" value="1"/>
</dbReference>
<dbReference type="CDD" id="cd12913">
    <property type="entry name" value="PDC1_MCP_like"/>
    <property type="match status" value="1"/>
</dbReference>
<organism evidence="1 2">
    <name type="scientific">Terrilactibacillus tamarindi</name>
    <dbReference type="NCBI Taxonomy" id="2599694"/>
    <lineage>
        <taxon>Bacteria</taxon>
        <taxon>Bacillati</taxon>
        <taxon>Bacillota</taxon>
        <taxon>Bacilli</taxon>
        <taxon>Bacillales</taxon>
        <taxon>Bacillaceae</taxon>
        <taxon>Terrilactibacillus</taxon>
    </lineage>
</organism>
<dbReference type="InterPro" id="IPR029151">
    <property type="entry name" value="Sensor-like_sf"/>
</dbReference>
<reference evidence="1 2" key="1">
    <citation type="submission" date="2019-11" db="EMBL/GenBank/DDBJ databases">
        <title>Terrilactibacillus tamarindus sp. nov. BCM23-1 isolated from bark of Tamarindus indica.</title>
        <authorList>
            <person name="Kingkaew E."/>
            <person name="Tanasupawat S."/>
        </authorList>
    </citation>
    <scope>NUCLEOTIDE SEQUENCE [LARGE SCALE GENOMIC DNA]</scope>
    <source>
        <strain evidence="1 2">BCM23-1</strain>
    </source>
</reference>
<name>A0A6N8CS28_9BACI</name>
<dbReference type="Gene3D" id="3.30.450.20">
    <property type="entry name" value="PAS domain"/>
    <property type="match status" value="1"/>
</dbReference>
<evidence type="ECO:0000313" key="1">
    <source>
        <dbReference type="EMBL" id="MTT30786.1"/>
    </source>
</evidence>
<dbReference type="Proteomes" id="UP000440978">
    <property type="component" value="Unassembled WGS sequence"/>
</dbReference>